<dbReference type="EMBL" id="JABEPP010000007">
    <property type="protein sequence ID" value="NNM75023.1"/>
    <property type="molecule type" value="Genomic_DNA"/>
</dbReference>
<gene>
    <name evidence="1" type="ORF">HJG44_21920</name>
</gene>
<organism evidence="1 2">
    <name type="scientific">Enterovirga aerilata</name>
    <dbReference type="NCBI Taxonomy" id="2730920"/>
    <lineage>
        <taxon>Bacteria</taxon>
        <taxon>Pseudomonadati</taxon>
        <taxon>Pseudomonadota</taxon>
        <taxon>Alphaproteobacteria</taxon>
        <taxon>Hyphomicrobiales</taxon>
        <taxon>Methylobacteriaceae</taxon>
        <taxon>Enterovirga</taxon>
    </lineage>
</organism>
<proteinExistence type="predicted"/>
<protein>
    <submittedName>
        <fullName evidence="1">Uncharacterized protein</fullName>
    </submittedName>
</protein>
<accession>A0A849IM50</accession>
<sequence length="54" mass="6047">MTPPDPPRDLLPDDDFLEAFKAALQADEVDEAVYGWMVEERGSLVLRVEGKENA</sequence>
<dbReference type="AlphaFoldDB" id="A0A849IM50"/>
<name>A0A849IM50_9HYPH</name>
<dbReference type="Proteomes" id="UP000564885">
    <property type="component" value="Unassembled WGS sequence"/>
</dbReference>
<comment type="caution">
    <text evidence="1">The sequence shown here is derived from an EMBL/GenBank/DDBJ whole genome shotgun (WGS) entry which is preliminary data.</text>
</comment>
<evidence type="ECO:0000313" key="2">
    <source>
        <dbReference type="Proteomes" id="UP000564885"/>
    </source>
</evidence>
<keyword evidence="2" id="KW-1185">Reference proteome</keyword>
<reference evidence="1 2" key="1">
    <citation type="submission" date="2020-04" db="EMBL/GenBank/DDBJ databases">
        <title>Enterovirga sp. isolate from soil.</title>
        <authorList>
            <person name="Chea S."/>
            <person name="Kim D.-U."/>
        </authorList>
    </citation>
    <scope>NUCLEOTIDE SEQUENCE [LARGE SCALE GENOMIC DNA]</scope>
    <source>
        <strain evidence="1 2">DB1703</strain>
    </source>
</reference>
<evidence type="ECO:0000313" key="1">
    <source>
        <dbReference type="EMBL" id="NNM75023.1"/>
    </source>
</evidence>
<dbReference type="RefSeq" id="WP_171220527.1">
    <property type="nucleotide sequence ID" value="NZ_JABEPP010000007.1"/>
</dbReference>